<organism evidence="1">
    <name type="scientific">Sesamum latifolium</name>
    <dbReference type="NCBI Taxonomy" id="2727402"/>
    <lineage>
        <taxon>Eukaryota</taxon>
        <taxon>Viridiplantae</taxon>
        <taxon>Streptophyta</taxon>
        <taxon>Embryophyta</taxon>
        <taxon>Tracheophyta</taxon>
        <taxon>Spermatophyta</taxon>
        <taxon>Magnoliopsida</taxon>
        <taxon>eudicotyledons</taxon>
        <taxon>Gunneridae</taxon>
        <taxon>Pentapetalae</taxon>
        <taxon>asterids</taxon>
        <taxon>lamiids</taxon>
        <taxon>Lamiales</taxon>
        <taxon>Pedaliaceae</taxon>
        <taxon>Sesamum</taxon>
    </lineage>
</organism>
<name>A0AAW2TC83_9LAMI</name>
<reference evidence="1" key="2">
    <citation type="journal article" date="2024" name="Plant">
        <title>Genomic evolution and insights into agronomic trait innovations of Sesamum species.</title>
        <authorList>
            <person name="Miao H."/>
            <person name="Wang L."/>
            <person name="Qu L."/>
            <person name="Liu H."/>
            <person name="Sun Y."/>
            <person name="Le M."/>
            <person name="Wang Q."/>
            <person name="Wei S."/>
            <person name="Zheng Y."/>
            <person name="Lin W."/>
            <person name="Duan Y."/>
            <person name="Cao H."/>
            <person name="Xiong S."/>
            <person name="Wang X."/>
            <person name="Wei L."/>
            <person name="Li C."/>
            <person name="Ma Q."/>
            <person name="Ju M."/>
            <person name="Zhao R."/>
            <person name="Li G."/>
            <person name="Mu C."/>
            <person name="Tian Q."/>
            <person name="Mei H."/>
            <person name="Zhang T."/>
            <person name="Gao T."/>
            <person name="Zhang H."/>
        </authorList>
    </citation>
    <scope>NUCLEOTIDE SEQUENCE</scope>
    <source>
        <strain evidence="1">KEN1</strain>
    </source>
</reference>
<protein>
    <submittedName>
        <fullName evidence="1">Uncharacterized protein</fullName>
    </submittedName>
</protein>
<reference evidence="1" key="1">
    <citation type="submission" date="2020-06" db="EMBL/GenBank/DDBJ databases">
        <authorList>
            <person name="Li T."/>
            <person name="Hu X."/>
            <person name="Zhang T."/>
            <person name="Song X."/>
            <person name="Zhang H."/>
            <person name="Dai N."/>
            <person name="Sheng W."/>
            <person name="Hou X."/>
            <person name="Wei L."/>
        </authorList>
    </citation>
    <scope>NUCLEOTIDE SEQUENCE</scope>
    <source>
        <strain evidence="1">KEN1</strain>
        <tissue evidence="1">Leaf</tissue>
    </source>
</reference>
<gene>
    <name evidence="1" type="ORF">Slati_4255600</name>
</gene>
<proteinExistence type="predicted"/>
<dbReference type="EMBL" id="JACGWN010000015">
    <property type="protein sequence ID" value="KAL0402257.1"/>
    <property type="molecule type" value="Genomic_DNA"/>
</dbReference>
<comment type="caution">
    <text evidence="1">The sequence shown here is derived from an EMBL/GenBank/DDBJ whole genome shotgun (WGS) entry which is preliminary data.</text>
</comment>
<sequence length="126" mass="13426">MGCSRGTLWGDIRGVRKDTSRRSARKSGRSVWCRAILRKSIGTAYTTILRVCVDEDVNGSSGEDVTGRSLGKTAGCDLRRTCGRLGDAGRHAGVGTALEQRLLMIGDCKTVPLGTSLVCGDAIRQI</sequence>
<dbReference type="AlphaFoldDB" id="A0AAW2TC83"/>
<evidence type="ECO:0000313" key="1">
    <source>
        <dbReference type="EMBL" id="KAL0402257.1"/>
    </source>
</evidence>
<accession>A0AAW2TC83</accession>